<evidence type="ECO:0000313" key="2">
    <source>
        <dbReference type="EMBL" id="ABE52398.1"/>
    </source>
</evidence>
<dbReference type="Pfam" id="PF00092">
    <property type="entry name" value="VWA"/>
    <property type="match status" value="1"/>
</dbReference>
<dbReference type="SUPFAM" id="SSF53300">
    <property type="entry name" value="vWA-like"/>
    <property type="match status" value="1"/>
</dbReference>
<accession>Q12VX8</accession>
<dbReference type="InterPro" id="IPR036465">
    <property type="entry name" value="vWFA_dom_sf"/>
</dbReference>
<feature type="domain" description="VWFA" evidence="1">
    <location>
        <begin position="913"/>
        <end position="1018"/>
    </location>
</feature>
<dbReference type="CDD" id="cd00198">
    <property type="entry name" value="vWFA"/>
    <property type="match status" value="1"/>
</dbReference>
<name>Q12VX8_METBU</name>
<dbReference type="GeneID" id="3998389"/>
<dbReference type="Gene3D" id="2.120.10.70">
    <property type="entry name" value="Fucose-specific lectin"/>
    <property type="match status" value="1"/>
</dbReference>
<reference evidence="3" key="1">
    <citation type="journal article" date="2009" name="ISME J.">
        <title>The genome sequence of the psychrophilic archaeon, Methanococcoides burtonii: the role of genome evolution in cold adaptation.</title>
        <authorList>
            <person name="Allen M.A."/>
            <person name="Lauro F.M."/>
            <person name="Williams T.J."/>
            <person name="Burg D."/>
            <person name="Siddiqui K.S."/>
            <person name="De Francisci D."/>
            <person name="Chong K.W."/>
            <person name="Pilak O."/>
            <person name="Chew H.H."/>
            <person name="De Maere M.Z."/>
            <person name="Ting L."/>
            <person name="Katrib M."/>
            <person name="Ng C."/>
            <person name="Sowers K.R."/>
            <person name="Galperin M.Y."/>
            <person name="Anderson I.J."/>
            <person name="Ivanova N."/>
            <person name="Dalin E."/>
            <person name="Martinez M."/>
            <person name="Lapidus A."/>
            <person name="Hauser L."/>
            <person name="Land M."/>
            <person name="Thomas T."/>
            <person name="Cavicchioli R."/>
        </authorList>
    </citation>
    <scope>NUCLEOTIDE SEQUENCE [LARGE SCALE GENOMIC DNA]</scope>
    <source>
        <strain evidence="3">DSM 6242 / NBRC 107633 / OCM 468 / ACE-M</strain>
    </source>
</reference>
<proteinExistence type="predicted"/>
<dbReference type="SUPFAM" id="SSF89372">
    <property type="entry name" value="Fucose-specific lectin"/>
    <property type="match status" value="1"/>
</dbReference>
<dbReference type="RefSeq" id="WP_011499542.1">
    <property type="nucleotide sequence ID" value="NC_007955.1"/>
</dbReference>
<evidence type="ECO:0000259" key="1">
    <source>
        <dbReference type="PROSITE" id="PS50234"/>
    </source>
</evidence>
<gene>
    <name evidence="2" type="ordered locus">Mbur_1491</name>
</gene>
<dbReference type="KEGG" id="mbu:Mbur_1491"/>
<sequence>MFADGILVASDLSESTYTNAAPYVINFNTSYYGYEKVFQVNESVNDLKAMASWSSISNDLDVRLTSPSGTSYGRAESTSGYFTDERFSADISIRDTEFDTFIDSSSPNTNFGSSTSLYVTSDMNNAGDQAASIMKWSLPSAPTHNTTIQSVTLYLKGVNEPYVGWDAGSDSRSITVYDVLTPYSVPTWNNNATSQTWESGSFSGSDYNNSYAIDTLSRSSSIAGDVVEFNITDSMWGTDRVPEWDDECSIVLVGSGYAGTDADPSIDRFASSDTNENDHHYDLNGWRPLIIVEYSITKETSEFVWVQPTFYEYPDTDMVEAGNWTLQVSSSSSDEPFTLTTFIDKKSATQIASKAFISSFDESRGDLSGLVLYSDNHVVTSDNQSSYIRNKSEWLSYFTPEKDAFYSFELSWNDSSTIDMSLYEGTELLSSSNGIDPKVVNSSLLTGNDYHIIVNKSAGTENDTFFTINATSRQLSGLMSAYYDSGSSGVPRYRIWEGDQWSVERSANYVGGSIRQLILAESPVEEEIILGTGDYNRDFNVQVWDGSGWSGVEQFTSYMDSSTTRGFDIGYESISGDALAVYMDMTLNEGVARYRVWNGALWSPASSTDATNPGAGNVCWVEIVSKPYSDEMMLVTLDDDNDIRAQVWNGSGWGNLITITNSAAAYGYYQCFDVGYEQQSGDAMVIWAESNGDIRSRVWNGVSWENESTIFDLGVPIGYWIKIATDPNSDNAIVGVEDDGMDIHVSMWNSTSWTPLTEIEDDCYEYSKRIFDVAFEGSSGDAMVVWGDSTNTPKYLVWNGSNWGAEGSSSSLASSGYTRWVNLESNVDSDEISLITSDGSSDINVQKWNGDSWNVPYEVEISSSRYYEVSDIVYPWKDTTYSSTELNWKEWRATVTSSLSNNSLVHLSNSIDTITADGLTAIDEGLYEANNELSAITGNSTVVLMSDGLDNAGHHSLIEEALRAKEHNTVIYTVGLGNNEDEVDPILCEIANITGGKYYFAPNSTVLEDIFIGIASEITNFTAAGPTLSMHIPHNYITGLYIATATYIPNSTNSTVGNSTQYSIPMGASQGNAEPILSTEGDRSELLWNLPSMSPGDKWGVWFQVKVQGAGSVPLILPTSSINYTDVNGTNIDVKISYEGETGISGFGASVDYVSLGNISIIPESPTVLIGEDALLDLKAVYSDGNPAIANMQIYSSIGTFNETENPINITISGSDQINLMSMMAGTAHIKAIGSNGNNSVSSNAVVYIRPKGVITLS</sequence>
<dbReference type="EMBL" id="CP000300">
    <property type="protein sequence ID" value="ABE52398.1"/>
    <property type="molecule type" value="Genomic_DNA"/>
</dbReference>
<keyword evidence="3" id="KW-1185">Reference proteome</keyword>
<organism evidence="2 3">
    <name type="scientific">Methanococcoides burtonii (strain DSM 6242 / NBRC 107633 / OCM 468 / ACE-M)</name>
    <dbReference type="NCBI Taxonomy" id="259564"/>
    <lineage>
        <taxon>Archaea</taxon>
        <taxon>Methanobacteriati</taxon>
        <taxon>Methanobacteriota</taxon>
        <taxon>Stenosarchaea group</taxon>
        <taxon>Methanomicrobia</taxon>
        <taxon>Methanosarcinales</taxon>
        <taxon>Methanosarcinaceae</taxon>
        <taxon>Methanococcoides</taxon>
    </lineage>
</organism>
<dbReference type="OrthoDB" id="142807at2157"/>
<dbReference type="AlphaFoldDB" id="Q12VX8"/>
<dbReference type="GO" id="GO:0005576">
    <property type="term" value="C:extracellular region"/>
    <property type="evidence" value="ECO:0007669"/>
    <property type="project" value="UniProtKB-SubCell"/>
</dbReference>
<dbReference type="Proteomes" id="UP000001979">
    <property type="component" value="Chromosome"/>
</dbReference>
<dbReference type="Gene3D" id="3.40.50.410">
    <property type="entry name" value="von Willebrand factor, type A domain"/>
    <property type="match status" value="1"/>
</dbReference>
<evidence type="ECO:0000313" key="3">
    <source>
        <dbReference type="Proteomes" id="UP000001979"/>
    </source>
</evidence>
<dbReference type="HOGENOM" id="CLU_265073_0_0_2"/>
<dbReference type="STRING" id="259564.Mbur_1491"/>
<protein>
    <recommendedName>
        <fullName evidence="1">VWFA domain-containing protein</fullName>
    </recommendedName>
</protein>
<dbReference type="PROSITE" id="PS50234">
    <property type="entry name" value="VWFA"/>
    <property type="match status" value="1"/>
</dbReference>
<dbReference type="InterPro" id="IPR002035">
    <property type="entry name" value="VWF_A"/>
</dbReference>